<organism evidence="1 2">
    <name type="scientific">Candidatus Ichthyocystis hellenicum</name>
    <dbReference type="NCBI Taxonomy" id="1561003"/>
    <lineage>
        <taxon>Bacteria</taxon>
        <taxon>Pseudomonadati</taxon>
        <taxon>Pseudomonadota</taxon>
        <taxon>Betaproteobacteria</taxon>
        <taxon>Burkholderiales</taxon>
        <taxon>Candidatus Ichthyocystis</taxon>
    </lineage>
</organism>
<evidence type="ECO:0000313" key="1">
    <source>
        <dbReference type="EMBL" id="CUT18235.1"/>
    </source>
</evidence>
<dbReference type="Proteomes" id="UP000198651">
    <property type="component" value="Chromosome I"/>
</dbReference>
<evidence type="ECO:0000313" key="2">
    <source>
        <dbReference type="Proteomes" id="UP000198651"/>
    </source>
</evidence>
<sequence>MLTLTSSRCLTGGCDLGDTCGHDGIGSDECYSVIYALCRRM</sequence>
<dbReference type="AlphaFoldDB" id="A0A0S4M4K3"/>
<accession>A0A0S4M4K3</accession>
<dbReference type="EMBL" id="LN906597">
    <property type="protein sequence ID" value="CUT18235.1"/>
    <property type="molecule type" value="Genomic_DNA"/>
</dbReference>
<reference evidence="2" key="1">
    <citation type="submission" date="2015-11" db="EMBL/GenBank/DDBJ databases">
        <authorList>
            <person name="Seth-Smith H.M.B."/>
        </authorList>
    </citation>
    <scope>NUCLEOTIDE SEQUENCE [LARGE SCALE GENOMIC DNA]</scope>
    <source>
        <strain evidence="2">2013Ark11</strain>
    </source>
</reference>
<proteinExistence type="predicted"/>
<gene>
    <name evidence="1" type="ORF">Ark11_1436</name>
</gene>
<keyword evidence="2" id="KW-1185">Reference proteome</keyword>
<name>A0A0S4M4K3_9BURK</name>
<protein>
    <submittedName>
        <fullName evidence="1">Uncharacterized protein</fullName>
    </submittedName>
</protein>